<keyword evidence="2" id="KW-1133">Transmembrane helix</keyword>
<evidence type="ECO:0000256" key="1">
    <source>
        <dbReference type="SAM" id="MobiDB-lite"/>
    </source>
</evidence>
<gene>
    <name evidence="3" type="ORF">G3I43_07050</name>
</gene>
<feature type="transmembrane region" description="Helical" evidence="2">
    <location>
        <begin position="36"/>
        <end position="63"/>
    </location>
</feature>
<keyword evidence="2" id="KW-0472">Membrane</keyword>
<organism evidence="3">
    <name type="scientific">Streptomyces anulatus</name>
    <name type="common">Streptomyces chrysomallus</name>
    <dbReference type="NCBI Taxonomy" id="1892"/>
    <lineage>
        <taxon>Bacteria</taxon>
        <taxon>Bacillati</taxon>
        <taxon>Actinomycetota</taxon>
        <taxon>Actinomycetes</taxon>
        <taxon>Kitasatosporales</taxon>
        <taxon>Streptomycetaceae</taxon>
        <taxon>Streptomyces</taxon>
    </lineage>
</organism>
<evidence type="ECO:0000256" key="2">
    <source>
        <dbReference type="SAM" id="Phobius"/>
    </source>
</evidence>
<dbReference type="RefSeq" id="WP_164256911.1">
    <property type="nucleotide sequence ID" value="NZ_JAAGMK010000180.1"/>
</dbReference>
<feature type="region of interest" description="Disordered" evidence="1">
    <location>
        <begin position="1"/>
        <end position="29"/>
    </location>
</feature>
<proteinExistence type="predicted"/>
<name>A0A6G3SLQ2_STRAQ</name>
<sequence>MGDTFGGEHRRPDHSGIGHNQRELQDRASFDQAPRAGVSCLLIALPISLAMWAGLLTGAHALIGAIA</sequence>
<evidence type="ECO:0000313" key="3">
    <source>
        <dbReference type="EMBL" id="NEB83936.1"/>
    </source>
</evidence>
<accession>A0A6G3SLQ2</accession>
<keyword evidence="2" id="KW-0812">Transmembrane</keyword>
<dbReference type="AlphaFoldDB" id="A0A6G3SLQ2"/>
<reference evidence="3" key="1">
    <citation type="submission" date="2020-01" db="EMBL/GenBank/DDBJ databases">
        <title>Insect and environment-associated Actinomycetes.</title>
        <authorList>
            <person name="Currrie C."/>
            <person name="Chevrette M."/>
            <person name="Carlson C."/>
            <person name="Stubbendieck R."/>
            <person name="Wendt-Pienkowski E."/>
        </authorList>
    </citation>
    <scope>NUCLEOTIDE SEQUENCE</scope>
    <source>
        <strain evidence="3">SID505</strain>
    </source>
</reference>
<comment type="caution">
    <text evidence="3">The sequence shown here is derived from an EMBL/GenBank/DDBJ whole genome shotgun (WGS) entry which is preliminary data.</text>
</comment>
<dbReference type="EMBL" id="JAAGMK010000180">
    <property type="protein sequence ID" value="NEB83936.1"/>
    <property type="molecule type" value="Genomic_DNA"/>
</dbReference>
<protein>
    <submittedName>
        <fullName evidence="3">Uncharacterized protein</fullName>
    </submittedName>
</protein>